<evidence type="ECO:0000256" key="10">
    <source>
        <dbReference type="ARBA" id="ARBA00023014"/>
    </source>
</evidence>
<reference evidence="15" key="1">
    <citation type="journal article" date="2016" name="Sci. Rep.">
        <title>Molecular characterization of firefly nuptial gifts: a multi-omics approach sheds light on postcopulatory sexual selection.</title>
        <authorList>
            <person name="Al-Wathiqui N."/>
            <person name="Fallon T.R."/>
            <person name="South A."/>
            <person name="Weng J.K."/>
            <person name="Lewis S.M."/>
        </authorList>
    </citation>
    <scope>NUCLEOTIDE SEQUENCE</scope>
</reference>
<accession>A0A1Y1N091</accession>
<dbReference type="GO" id="GO:0005524">
    <property type="term" value="F:ATP binding"/>
    <property type="evidence" value="ECO:0007669"/>
    <property type="project" value="UniProtKB-KW"/>
</dbReference>
<comment type="subcellular location">
    <subcellularLocation>
        <location evidence="2">Nucleus</location>
    </subcellularLocation>
</comment>
<feature type="coiled-coil region" evidence="13">
    <location>
        <begin position="58"/>
        <end position="88"/>
    </location>
</feature>
<keyword evidence="12" id="KW-0539">Nucleus</keyword>
<dbReference type="GO" id="GO:0006139">
    <property type="term" value="P:nucleobase-containing compound metabolic process"/>
    <property type="evidence" value="ECO:0007669"/>
    <property type="project" value="InterPro"/>
</dbReference>
<dbReference type="InterPro" id="IPR014013">
    <property type="entry name" value="Helic_SF1/SF2_ATP-bd_DinG/Rad3"/>
</dbReference>
<comment type="cofactor">
    <cofactor evidence="1">
        <name>[4Fe-4S] cluster</name>
        <dbReference type="ChEBI" id="CHEBI:49883"/>
    </cofactor>
</comment>
<dbReference type="Pfam" id="PF13307">
    <property type="entry name" value="Helicase_C_2"/>
    <property type="match status" value="1"/>
</dbReference>
<dbReference type="PANTHER" id="PTHR11472">
    <property type="entry name" value="DNA REPAIR DEAD HELICASE RAD3/XP-D SUBFAMILY MEMBER"/>
    <property type="match status" value="1"/>
</dbReference>
<dbReference type="EMBL" id="GEZM01016229">
    <property type="protein sequence ID" value="JAV91319.1"/>
    <property type="molecule type" value="Transcribed_RNA"/>
</dbReference>
<keyword evidence="5" id="KW-0547">Nucleotide-binding</keyword>
<evidence type="ECO:0000256" key="8">
    <source>
        <dbReference type="ARBA" id="ARBA00022840"/>
    </source>
</evidence>
<sequence>MLGVPECFEFPFTPYSIQHEFMRQLYEVLERKQLGIFESPTGTGKSLSIICGALHWLRDHNERERNELELQIQTIEEAKSKLDADKNNDWIKTQTEEIELNYKLNKLKLQQNSIADYDRRIAKLCSKKASSAPSKFEKLSESVVDDEKITEKLEDDDLLLEDAVVESDEESSDESDCNKYEPVKILICSRTHSQLSQMVGEILKSPFGVNTRAVSLSSRQNYCINPLVSKLKNIALINERCLDMQKKSKANKVDSDGKVLKRAKGMSSGQCPYNKQQNIDDLRDSALTSVCDVEDLVKIGKQLNACPYYASRKAAEDAHVVLVPYNTLLHKNTRESIGLKLKNNVVIVDEAHNLLDALAQMYSSEISLQQLQDARGRLRAYKQRYSKRFSAQNLLCINQILFVVSGIISLLDTKIENQSKSAVYTVEAFVLSAEIDNYNMFKLLKFCRTSKIAHKLQNYSSMYPIDSVAPPNKEQKNARAKMKDFLDSIENKTSGSNVVSTEEVTLTPAKSTVAVGNPFLAFLSFLEALTCTYEDGRIIVHKGDQCKVQFLLLNPAEQFKEIVRDARAVIVAGGTMKPISEFRNRLFVAAGATNDRIVEFSCDHIIPPENILPLVVTKGLQGERMLFNFENRFSMGNCIKQTLLEISSTVKGGIVVFFPSYKYEAWVYQQLQDVRFGKPVFREPQNTGSVDSVLNAYACAIRKPNSTGAILFSVVGGKLSEGLNFSDDLGRCVVVVGLPYANIYSPELKEKMVYLDKTEGAGSGQQFYEAICMKSVNQCIGRAVRHKDDYACVLLLDDRYDRLGTKNSLPNWIKRSLQTCVFADGVKSMKDFFSRMKQANK</sequence>
<dbReference type="NCBIfam" id="TIGR00604">
    <property type="entry name" value="rad3"/>
    <property type="match status" value="1"/>
</dbReference>
<keyword evidence="13" id="KW-0175">Coiled coil</keyword>
<dbReference type="CDD" id="cd18788">
    <property type="entry name" value="SF2_C_XPD"/>
    <property type="match status" value="1"/>
</dbReference>
<dbReference type="GO" id="GO:0003677">
    <property type="term" value="F:DNA binding"/>
    <property type="evidence" value="ECO:0007669"/>
    <property type="project" value="InterPro"/>
</dbReference>
<evidence type="ECO:0000256" key="6">
    <source>
        <dbReference type="ARBA" id="ARBA00022801"/>
    </source>
</evidence>
<keyword evidence="4" id="KW-0479">Metal-binding</keyword>
<evidence type="ECO:0000256" key="4">
    <source>
        <dbReference type="ARBA" id="ARBA00022723"/>
    </source>
</evidence>
<feature type="domain" description="Helicase ATP-binding" evidence="14">
    <location>
        <begin position="4"/>
        <end position="401"/>
    </location>
</feature>
<keyword evidence="7" id="KW-0347">Helicase</keyword>
<name>A0A1Y1N091_PHOPY</name>
<dbReference type="SMART" id="SM00491">
    <property type="entry name" value="HELICc2"/>
    <property type="match status" value="1"/>
</dbReference>
<dbReference type="InterPro" id="IPR045028">
    <property type="entry name" value="DinG/Rad3-like"/>
</dbReference>
<dbReference type="GeneID" id="116168200"/>
<dbReference type="SMART" id="SM00488">
    <property type="entry name" value="DEXDc2"/>
    <property type="match status" value="1"/>
</dbReference>
<dbReference type="PROSITE" id="PS51193">
    <property type="entry name" value="HELICASE_ATP_BIND_2"/>
    <property type="match status" value="1"/>
</dbReference>
<dbReference type="InterPro" id="IPR010614">
    <property type="entry name" value="RAD3-like_helicase_DEAD"/>
</dbReference>
<evidence type="ECO:0000256" key="5">
    <source>
        <dbReference type="ARBA" id="ARBA00022741"/>
    </source>
</evidence>
<dbReference type="OrthoDB" id="267079at2759"/>
<dbReference type="GO" id="GO:0005634">
    <property type="term" value="C:nucleus"/>
    <property type="evidence" value="ECO:0007669"/>
    <property type="project" value="UniProtKB-SubCell"/>
</dbReference>
<dbReference type="InterPro" id="IPR014001">
    <property type="entry name" value="Helicase_ATP-bd"/>
</dbReference>
<dbReference type="AlphaFoldDB" id="A0A1Y1N091"/>
<dbReference type="Pfam" id="PF06733">
    <property type="entry name" value="DEAD_2"/>
    <property type="match status" value="1"/>
</dbReference>
<keyword evidence="10" id="KW-0411">Iron-sulfur</keyword>
<dbReference type="GO" id="GO:0003678">
    <property type="term" value="F:DNA helicase activity"/>
    <property type="evidence" value="ECO:0007669"/>
    <property type="project" value="InterPro"/>
</dbReference>
<evidence type="ECO:0000256" key="11">
    <source>
        <dbReference type="ARBA" id="ARBA00023235"/>
    </source>
</evidence>
<keyword evidence="11" id="KW-0413">Isomerase</keyword>
<keyword evidence="8" id="KW-0067">ATP-binding</keyword>
<comment type="similarity">
    <text evidence="3">Belongs to the DEAD box helicase family. DEAH subfamily. DDX11/CHL1 sub-subfamily.</text>
</comment>
<dbReference type="InterPro" id="IPR013020">
    <property type="entry name" value="Rad3/Chl1-like"/>
</dbReference>
<dbReference type="GO" id="GO:0034085">
    <property type="term" value="P:establishment of sister chromatid cohesion"/>
    <property type="evidence" value="ECO:0007669"/>
    <property type="project" value="TreeGrafter"/>
</dbReference>
<dbReference type="SUPFAM" id="SSF52540">
    <property type="entry name" value="P-loop containing nucleoside triphosphate hydrolases"/>
    <property type="match status" value="2"/>
</dbReference>
<evidence type="ECO:0000256" key="7">
    <source>
        <dbReference type="ARBA" id="ARBA00022806"/>
    </source>
</evidence>
<evidence type="ECO:0000256" key="12">
    <source>
        <dbReference type="ARBA" id="ARBA00023242"/>
    </source>
</evidence>
<dbReference type="GO" id="GO:0016818">
    <property type="term" value="F:hydrolase activity, acting on acid anhydrides, in phosphorus-containing anhydrides"/>
    <property type="evidence" value="ECO:0007669"/>
    <property type="project" value="InterPro"/>
</dbReference>
<keyword evidence="6" id="KW-0378">Hydrolase</keyword>
<evidence type="ECO:0000256" key="3">
    <source>
        <dbReference type="ARBA" id="ARBA00008435"/>
    </source>
</evidence>
<dbReference type="InterPro" id="IPR006554">
    <property type="entry name" value="Helicase-like_DEXD_c2"/>
</dbReference>
<dbReference type="InterPro" id="IPR006555">
    <property type="entry name" value="ATP-dep_Helicase_C"/>
</dbReference>
<dbReference type="KEGG" id="ppyr:116168200"/>
<dbReference type="GO" id="GO:0046872">
    <property type="term" value="F:metal ion binding"/>
    <property type="evidence" value="ECO:0007669"/>
    <property type="project" value="UniProtKB-KW"/>
</dbReference>
<dbReference type="PANTHER" id="PTHR11472:SF41">
    <property type="entry name" value="ATP-DEPENDENT DNA HELICASE DDX11-RELATED"/>
    <property type="match status" value="1"/>
</dbReference>
<dbReference type="GO" id="GO:0051536">
    <property type="term" value="F:iron-sulfur cluster binding"/>
    <property type="evidence" value="ECO:0007669"/>
    <property type="project" value="UniProtKB-KW"/>
</dbReference>
<keyword evidence="9" id="KW-0408">Iron</keyword>
<dbReference type="Gene3D" id="3.40.50.300">
    <property type="entry name" value="P-loop containing nucleotide triphosphate hydrolases"/>
    <property type="match status" value="3"/>
</dbReference>
<evidence type="ECO:0000256" key="9">
    <source>
        <dbReference type="ARBA" id="ARBA00023004"/>
    </source>
</evidence>
<evidence type="ECO:0000256" key="13">
    <source>
        <dbReference type="SAM" id="Coils"/>
    </source>
</evidence>
<dbReference type="SMART" id="SM00487">
    <property type="entry name" value="DEXDc"/>
    <property type="match status" value="1"/>
</dbReference>
<dbReference type="InterPro" id="IPR027417">
    <property type="entry name" value="P-loop_NTPase"/>
</dbReference>
<proteinExistence type="inferred from homology"/>
<evidence type="ECO:0000259" key="14">
    <source>
        <dbReference type="PROSITE" id="PS51193"/>
    </source>
</evidence>
<dbReference type="RefSeq" id="XP_031339753.1">
    <property type="nucleotide sequence ID" value="XM_031483893.1"/>
</dbReference>
<evidence type="ECO:0000256" key="2">
    <source>
        <dbReference type="ARBA" id="ARBA00004123"/>
    </source>
</evidence>
<evidence type="ECO:0000256" key="1">
    <source>
        <dbReference type="ARBA" id="ARBA00001966"/>
    </source>
</evidence>
<organism evidence="15">
    <name type="scientific">Photinus pyralis</name>
    <name type="common">Common eastern firefly</name>
    <name type="synonym">Lampyris pyralis</name>
    <dbReference type="NCBI Taxonomy" id="7054"/>
    <lineage>
        <taxon>Eukaryota</taxon>
        <taxon>Metazoa</taxon>
        <taxon>Ecdysozoa</taxon>
        <taxon>Arthropoda</taxon>
        <taxon>Hexapoda</taxon>
        <taxon>Insecta</taxon>
        <taxon>Pterygota</taxon>
        <taxon>Neoptera</taxon>
        <taxon>Endopterygota</taxon>
        <taxon>Coleoptera</taxon>
        <taxon>Polyphaga</taxon>
        <taxon>Elateriformia</taxon>
        <taxon>Elateroidea</taxon>
        <taxon>Lampyridae</taxon>
        <taxon>Lampyrinae</taxon>
        <taxon>Photinus</taxon>
    </lineage>
</organism>
<evidence type="ECO:0000313" key="15">
    <source>
        <dbReference type="EMBL" id="JAV91319.1"/>
    </source>
</evidence>
<protein>
    <recommendedName>
        <fullName evidence="14">Helicase ATP-binding domain-containing protein</fullName>
    </recommendedName>
</protein>